<dbReference type="AlphaFoldDB" id="A0A553JJT9"/>
<dbReference type="OrthoDB" id="5761885at2"/>
<dbReference type="Gene3D" id="2.30.110.10">
    <property type="entry name" value="Electron Transport, Fmn-binding Protein, Chain A"/>
    <property type="match status" value="1"/>
</dbReference>
<evidence type="ECO:0000313" key="6">
    <source>
        <dbReference type="EMBL" id="TRY12727.1"/>
    </source>
</evidence>
<keyword evidence="2" id="KW-0547">Nucleotide-binding</keyword>
<evidence type="ECO:0000256" key="1">
    <source>
        <dbReference type="ARBA" id="ARBA00022636"/>
    </source>
</evidence>
<evidence type="ECO:0000256" key="2">
    <source>
        <dbReference type="ARBA" id="ARBA00022741"/>
    </source>
</evidence>
<feature type="domain" description="PilZ" evidence="4">
    <location>
        <begin position="116"/>
        <end position="227"/>
    </location>
</feature>
<dbReference type="Pfam" id="PF12945">
    <property type="entry name" value="PilZNR"/>
    <property type="match status" value="1"/>
</dbReference>
<keyword evidence="6" id="KW-0969">Cilium</keyword>
<organism evidence="6 7">
    <name type="scientific">Shewanella hanedai</name>
    <name type="common">Alteromonas hanedai</name>
    <dbReference type="NCBI Taxonomy" id="25"/>
    <lineage>
        <taxon>Bacteria</taxon>
        <taxon>Pseudomonadati</taxon>
        <taxon>Pseudomonadota</taxon>
        <taxon>Gammaproteobacteria</taxon>
        <taxon>Alteromonadales</taxon>
        <taxon>Shewanellaceae</taxon>
        <taxon>Shewanella</taxon>
    </lineage>
</organism>
<evidence type="ECO:0000256" key="3">
    <source>
        <dbReference type="ARBA" id="ARBA00023143"/>
    </source>
</evidence>
<dbReference type="Gene3D" id="2.40.10.220">
    <property type="entry name" value="predicted glycosyltransferase like domains"/>
    <property type="match status" value="1"/>
</dbReference>
<evidence type="ECO:0000259" key="5">
    <source>
        <dbReference type="Pfam" id="PF12945"/>
    </source>
</evidence>
<proteinExistence type="predicted"/>
<sequence>MNDSKTYQLSFLDHMSCNTEVNIQVLIPDQVVRLRSRLIGVDPGVTIILELGADEYWHKAKDFMLNGQELIIRIVKSDGADANLLAFKSKIQRIEHNSASWLLIHYPEELQKVALRHQYRIPINIGAEITLADTDNEDDGSEIEAVTGVLRDISIKGGAFVSPWVDTIVSDTDYLLKVVILPDMETIVIPITIRNMVSIKHDENQCQYGFSINSSQEKAEMIVQRLLLCHLLTLE</sequence>
<dbReference type="InterPro" id="IPR012349">
    <property type="entry name" value="Split_barrel_FMN-bd"/>
</dbReference>
<evidence type="ECO:0000313" key="7">
    <source>
        <dbReference type="Proteomes" id="UP000318126"/>
    </source>
</evidence>
<keyword evidence="1" id="KW-0973">c-di-GMP</keyword>
<dbReference type="GO" id="GO:0035438">
    <property type="term" value="F:cyclic-di-GMP binding"/>
    <property type="evidence" value="ECO:0007669"/>
    <property type="project" value="InterPro"/>
</dbReference>
<keyword evidence="6" id="KW-0282">Flagellum</keyword>
<keyword evidence="6" id="KW-0966">Cell projection</keyword>
<comment type="caution">
    <text evidence="6">The sequence shown here is derived from an EMBL/GenBank/DDBJ whole genome shotgun (WGS) entry which is preliminary data.</text>
</comment>
<dbReference type="Proteomes" id="UP000318126">
    <property type="component" value="Unassembled WGS sequence"/>
</dbReference>
<gene>
    <name evidence="6" type="ORF">FN961_19335</name>
</gene>
<reference evidence="7" key="1">
    <citation type="submission" date="2019-07" db="EMBL/GenBank/DDBJ databases">
        <title>Shewanella sp. YLB-08 draft genomic sequence.</title>
        <authorList>
            <person name="Yu L."/>
        </authorList>
    </citation>
    <scope>NUCLEOTIDE SEQUENCE [LARGE SCALE GENOMIC DNA]</scope>
    <source>
        <strain evidence="7">JCM 20706</strain>
    </source>
</reference>
<feature type="domain" description="Type III secretion system flagellar brake protein YcgR PilZN" evidence="5">
    <location>
        <begin position="18"/>
        <end position="107"/>
    </location>
</feature>
<dbReference type="InterPro" id="IPR009875">
    <property type="entry name" value="PilZ_domain"/>
</dbReference>
<dbReference type="SUPFAM" id="SSF141371">
    <property type="entry name" value="PilZ domain-like"/>
    <property type="match status" value="1"/>
</dbReference>
<dbReference type="EMBL" id="VKGK01000028">
    <property type="protein sequence ID" value="TRY12727.1"/>
    <property type="molecule type" value="Genomic_DNA"/>
</dbReference>
<accession>A0A553JJT9</accession>
<dbReference type="RefSeq" id="WP_144041819.1">
    <property type="nucleotide sequence ID" value="NZ_BMPL01000027.1"/>
</dbReference>
<keyword evidence="7" id="KW-1185">Reference proteome</keyword>
<dbReference type="Pfam" id="PF07238">
    <property type="entry name" value="PilZ"/>
    <property type="match status" value="1"/>
</dbReference>
<evidence type="ECO:0000259" key="4">
    <source>
        <dbReference type="Pfam" id="PF07238"/>
    </source>
</evidence>
<name>A0A553JJT9_SHEHA</name>
<keyword evidence="3" id="KW-0975">Bacterial flagellum</keyword>
<dbReference type="InterPro" id="IPR009926">
    <property type="entry name" value="T3SS_YcgR_PilZN"/>
</dbReference>
<protein>
    <submittedName>
        <fullName evidence="6">Flagellar brake protein</fullName>
    </submittedName>
</protein>